<gene>
    <name evidence="2" type="ORF">pneo_cds_443</name>
</gene>
<evidence type="ECO:0000259" key="1">
    <source>
        <dbReference type="SMART" id="SM00471"/>
    </source>
</evidence>
<dbReference type="Proteomes" id="UP000249287">
    <property type="component" value="Segment"/>
</dbReference>
<organism evidence="2">
    <name type="scientific">Pandoravirus neocaledonia</name>
    <dbReference type="NCBI Taxonomy" id="2107708"/>
    <lineage>
        <taxon>Viruses</taxon>
        <taxon>Pandoravirus</taxon>
    </lineage>
</organism>
<dbReference type="PANTHER" id="PTHR33594">
    <property type="entry name" value="SUPERFAMILY HYDROLASE, PUTATIVE (AFU_ORTHOLOGUE AFUA_1G03035)-RELATED"/>
    <property type="match status" value="1"/>
</dbReference>
<dbReference type="PANTHER" id="PTHR33594:SF1">
    <property type="entry name" value="HD_PDEASE DOMAIN-CONTAINING PROTEIN"/>
    <property type="match status" value="1"/>
</dbReference>
<dbReference type="GeneID" id="36842763"/>
<dbReference type="InterPro" id="IPR003607">
    <property type="entry name" value="HD/PDEase_dom"/>
</dbReference>
<proteinExistence type="predicted"/>
<dbReference type="SUPFAM" id="SSF109604">
    <property type="entry name" value="HD-domain/PDEase-like"/>
    <property type="match status" value="1"/>
</dbReference>
<evidence type="ECO:0000313" key="2">
    <source>
        <dbReference type="EMBL" id="AVK76050.1"/>
    </source>
</evidence>
<dbReference type="SMART" id="SM00471">
    <property type="entry name" value="HDc"/>
    <property type="match status" value="1"/>
</dbReference>
<feature type="domain" description="HD/PDEase" evidence="1">
    <location>
        <begin position="27"/>
        <end position="157"/>
    </location>
</feature>
<accession>A0A2U7UCI8</accession>
<dbReference type="Gene3D" id="1.10.3210.50">
    <property type="match status" value="1"/>
</dbReference>
<protein>
    <submittedName>
        <fullName evidence="2">Phosphohydrolase</fullName>
    </submittedName>
</protein>
<dbReference type="CDD" id="cd00077">
    <property type="entry name" value="HDc"/>
    <property type="match status" value="1"/>
</dbReference>
<reference evidence="2" key="1">
    <citation type="journal article" date="2018" name="Nat. Commun.">
        <title>Diversity and evolution of the emerging Pandoraviridae family.</title>
        <authorList>
            <person name="Legendre M."/>
            <person name="Fabre E."/>
            <person name="Poirot O."/>
            <person name="Jeudy S."/>
            <person name="Lartigue A."/>
            <person name="Alempic J.M."/>
            <person name="Beucher L."/>
            <person name="Philippe N."/>
            <person name="Bertaux L."/>
            <person name="Christo-Foroux E."/>
            <person name="Labadie K."/>
            <person name="Coute Y."/>
            <person name="Abergel C."/>
            <person name="Claverie J.M."/>
        </authorList>
    </citation>
    <scope>NUCLEOTIDE SEQUENCE [LARGE SCALE GENOMIC DNA]</scope>
    <source>
        <strain evidence="2">Neocaledonia</strain>
    </source>
</reference>
<dbReference type="KEGG" id="vg:36842763"/>
<dbReference type="RefSeq" id="YP_009482053.1">
    <property type="nucleotide sequence ID" value="NC_037666.1"/>
</dbReference>
<sequence length="245" mass="26325">MSRALPTQTHRAQRAASYARSVMEAFDGSHDWSHIERVLGHAERIVTAPDFAATTVDLDLVVLGCMLHDVADHKYAAARGMTADESIGHCIAYIAAAGQTDETTLARLRDIMRWTSYSATRDAAKKGIAVPTFIELDVVRDADRLDALGAVGIARASMYGAVRGSTLAAPVTPTLAEWRECGSPVRDEDGSVAGHFYAKLLHLEATLATAPAKRMAAPLINLMEAWVDSLVAESRLCHGVVDVAE</sequence>
<dbReference type="EMBL" id="MG011690">
    <property type="protein sequence ID" value="AVK76050.1"/>
    <property type="molecule type" value="Genomic_DNA"/>
</dbReference>
<keyword evidence="2" id="KW-0378">Hydrolase</keyword>
<dbReference type="GO" id="GO:0016787">
    <property type="term" value="F:hydrolase activity"/>
    <property type="evidence" value="ECO:0007669"/>
    <property type="project" value="UniProtKB-KW"/>
</dbReference>
<name>A0A2U7UCI8_9VIRU</name>